<sequence length="119" mass="13083">MVDFNYPNPAEALADVSLFAAATSNFPRTGSSLRMSQVRGGVGKWHGTAWHVKAPSVESAHPWDAQIPTVRQTSLFGKQQRFKGVYSATSVPHCDRVVEHLGRNQFHRLTEDHSALVAA</sequence>
<name>A0A484G5N9_COLOR</name>
<evidence type="ECO:0000313" key="1">
    <source>
        <dbReference type="EMBL" id="TDZ25896.1"/>
    </source>
</evidence>
<reference evidence="2" key="2">
    <citation type="journal article" date="2019" name="Mol. Plant Microbe Interact.">
        <title>Genome sequence resources for four phytopathogenic fungi from the Colletotrichum orbiculare species complex.</title>
        <authorList>
            <person name="Gan P."/>
            <person name="Tsushima A."/>
            <person name="Narusaka M."/>
            <person name="Narusaka Y."/>
            <person name="Takano Y."/>
            <person name="Kubo Y."/>
            <person name="Shirasu K."/>
        </authorList>
    </citation>
    <scope>GENOME REANNOTATION</scope>
    <source>
        <strain evidence="2">104-T / ATCC 96160 / CBS 514.97 / LARS 414 / MAFF 240422</strain>
    </source>
</reference>
<dbReference type="EMBL" id="AMCV02000001">
    <property type="protein sequence ID" value="TDZ25896.1"/>
    <property type="molecule type" value="Genomic_DNA"/>
</dbReference>
<protein>
    <submittedName>
        <fullName evidence="1">Uncharacterized protein</fullName>
    </submittedName>
</protein>
<dbReference type="Proteomes" id="UP000014480">
    <property type="component" value="Unassembled WGS sequence"/>
</dbReference>
<gene>
    <name evidence="1" type="ORF">Cob_v000250</name>
</gene>
<proteinExistence type="predicted"/>
<comment type="caution">
    <text evidence="1">The sequence shown here is derived from an EMBL/GenBank/DDBJ whole genome shotgun (WGS) entry which is preliminary data.</text>
</comment>
<dbReference type="AlphaFoldDB" id="A0A484G5N9"/>
<keyword evidence="2" id="KW-1185">Reference proteome</keyword>
<accession>A0A484G5N9</accession>
<evidence type="ECO:0000313" key="2">
    <source>
        <dbReference type="Proteomes" id="UP000014480"/>
    </source>
</evidence>
<organism evidence="1 2">
    <name type="scientific">Colletotrichum orbiculare (strain 104-T / ATCC 96160 / CBS 514.97 / LARS 414 / MAFF 240422)</name>
    <name type="common">Cucumber anthracnose fungus</name>
    <name type="synonym">Colletotrichum lagenarium</name>
    <dbReference type="NCBI Taxonomy" id="1213857"/>
    <lineage>
        <taxon>Eukaryota</taxon>
        <taxon>Fungi</taxon>
        <taxon>Dikarya</taxon>
        <taxon>Ascomycota</taxon>
        <taxon>Pezizomycotina</taxon>
        <taxon>Sordariomycetes</taxon>
        <taxon>Hypocreomycetidae</taxon>
        <taxon>Glomerellales</taxon>
        <taxon>Glomerellaceae</taxon>
        <taxon>Colletotrichum</taxon>
        <taxon>Colletotrichum orbiculare species complex</taxon>
    </lineage>
</organism>
<reference evidence="2" key="1">
    <citation type="journal article" date="2013" name="New Phytol.">
        <title>Comparative genomic and transcriptomic analyses reveal the hemibiotrophic stage shift of Colletotrichum fungi.</title>
        <authorList>
            <person name="Gan P."/>
            <person name="Ikeda K."/>
            <person name="Irieda H."/>
            <person name="Narusaka M."/>
            <person name="O'Connell R.J."/>
            <person name="Narusaka Y."/>
            <person name="Takano Y."/>
            <person name="Kubo Y."/>
            <person name="Shirasu K."/>
        </authorList>
    </citation>
    <scope>NUCLEOTIDE SEQUENCE [LARGE SCALE GENOMIC DNA]</scope>
    <source>
        <strain evidence="2">104-T / ATCC 96160 / CBS 514.97 / LARS 414 / MAFF 240422</strain>
    </source>
</reference>